<dbReference type="RefSeq" id="WP_044968497.1">
    <property type="nucleotide sequence ID" value="NZ_JAQCZP010000010.1"/>
</dbReference>
<evidence type="ECO:0000313" key="2">
    <source>
        <dbReference type="Proteomes" id="UP000094869"/>
    </source>
</evidence>
<comment type="caution">
    <text evidence="1">The sequence shown here is derived from an EMBL/GenBank/DDBJ whole genome shotgun (WGS) entry which is preliminary data.</text>
</comment>
<name>A0ABX3APH7_9FIRM</name>
<evidence type="ECO:0000313" key="1">
    <source>
        <dbReference type="EMBL" id="ODR57543.1"/>
    </source>
</evidence>
<protein>
    <recommendedName>
        <fullName evidence="3">SGNH/GDSL hydrolase family protein</fullName>
    </recommendedName>
</protein>
<sequence>MNKHNLSTSSFKNKKPLLCFLAKGVLLLVVLFLFCFEIVMPQYLYGFNASIIDKVQRAESIKEPKILLIGNSNLVFGIDSEMIEEEIGMPVVNMGVHAGLGNAFLDNMSRYFVNEGDIVIFCHTEYEDDDKILNEELAWITIENHYELWKLIRGKDIWGMIKAYPTYLKDCIGLWIAGEGNRRTGEAYTREFFDEYGDNIFPRKEQQIEFREGQIKVPAINSICIDRMNSLNKLIQEKGGTMLVAAYPIVGCEFTPPVQEYEMFQEELEKQLHCPVISDFTDYIIDEEYFFDSAYHLNEQGVKIRTEKLINDLRIWLAE</sequence>
<organism evidence="1 2">
    <name type="scientific">Eisenbergiella tayi</name>
    <dbReference type="NCBI Taxonomy" id="1432052"/>
    <lineage>
        <taxon>Bacteria</taxon>
        <taxon>Bacillati</taxon>
        <taxon>Bacillota</taxon>
        <taxon>Clostridia</taxon>
        <taxon>Lachnospirales</taxon>
        <taxon>Lachnospiraceae</taxon>
        <taxon>Eisenbergiella</taxon>
    </lineage>
</organism>
<keyword evidence="2" id="KW-1185">Reference proteome</keyword>
<reference evidence="1 2" key="1">
    <citation type="submission" date="2016-08" db="EMBL/GenBank/DDBJ databases">
        <title>Characterization of Isolates of Eisenbergiella tayi Derived from Blood Cultures, Using Whole Genome Sequencing.</title>
        <authorList>
            <person name="Bernier A.-M."/>
            <person name="Burdz T."/>
            <person name="Wiebe D."/>
            <person name="Bernard K."/>
        </authorList>
    </citation>
    <scope>NUCLEOTIDE SEQUENCE [LARGE SCALE GENOMIC DNA]</scope>
    <source>
        <strain evidence="1 2">NML120146</strain>
    </source>
</reference>
<gene>
    <name evidence="1" type="ORF">BEI63_10550</name>
</gene>
<proteinExistence type="predicted"/>
<accession>A0ABX3APH7</accession>
<evidence type="ECO:0008006" key="3">
    <source>
        <dbReference type="Google" id="ProtNLM"/>
    </source>
</evidence>
<dbReference type="EMBL" id="MEHD01000021">
    <property type="protein sequence ID" value="ODR57543.1"/>
    <property type="molecule type" value="Genomic_DNA"/>
</dbReference>
<dbReference type="Proteomes" id="UP000094869">
    <property type="component" value="Unassembled WGS sequence"/>
</dbReference>